<feature type="transmembrane region" description="Helical" evidence="1">
    <location>
        <begin position="137"/>
        <end position="154"/>
    </location>
</feature>
<feature type="transmembrane region" description="Helical" evidence="1">
    <location>
        <begin position="160"/>
        <end position="179"/>
    </location>
</feature>
<keyword evidence="1" id="KW-0472">Membrane</keyword>
<name>A0A165Z3Y5_9AGAM</name>
<protein>
    <submittedName>
        <fullName evidence="2">Uncharacterized protein</fullName>
    </submittedName>
</protein>
<reference evidence="2 3" key="1">
    <citation type="journal article" date="2016" name="Mol. Biol. Evol.">
        <title>Comparative Genomics of Early-Diverging Mushroom-Forming Fungi Provides Insights into the Origins of Lignocellulose Decay Capabilities.</title>
        <authorList>
            <person name="Nagy L.G."/>
            <person name="Riley R."/>
            <person name="Tritt A."/>
            <person name="Adam C."/>
            <person name="Daum C."/>
            <person name="Floudas D."/>
            <person name="Sun H."/>
            <person name="Yadav J.S."/>
            <person name="Pangilinan J."/>
            <person name="Larsson K.H."/>
            <person name="Matsuura K."/>
            <person name="Barry K."/>
            <person name="Labutti K."/>
            <person name="Kuo R."/>
            <person name="Ohm R.A."/>
            <person name="Bhattacharya S.S."/>
            <person name="Shirouzu T."/>
            <person name="Yoshinaga Y."/>
            <person name="Martin F.M."/>
            <person name="Grigoriev I.V."/>
            <person name="Hibbett D.S."/>
        </authorList>
    </citation>
    <scope>NUCLEOTIDE SEQUENCE [LARGE SCALE GENOMIC DNA]</scope>
    <source>
        <strain evidence="2 3">CBS 109695</strain>
    </source>
</reference>
<keyword evidence="1" id="KW-0812">Transmembrane</keyword>
<evidence type="ECO:0000256" key="1">
    <source>
        <dbReference type="SAM" id="Phobius"/>
    </source>
</evidence>
<dbReference type="EMBL" id="KV417684">
    <property type="protein sequence ID" value="KZP10202.1"/>
    <property type="molecule type" value="Genomic_DNA"/>
</dbReference>
<dbReference type="Proteomes" id="UP000076532">
    <property type="component" value="Unassembled WGS sequence"/>
</dbReference>
<dbReference type="AlphaFoldDB" id="A0A165Z3Y5"/>
<keyword evidence="3" id="KW-1185">Reference proteome</keyword>
<sequence>MQIQTAIGRLLEVKLGTHTLPPAPRQLRREPELSPPAPTRLLVLARPLVRVKPPLAALGLLRVVDVDAYARRARFSLSVFARDRDASGGGLGLRRARLRKRRGPCSGSRSPSPLPRCGARACGSPSYGARSLRFTQLWLSFLGVAELWLPLMWFAARLVFVFVVAVWSALWWGMWVCLVELRARARRPFLVQRAVARVGAPLRLPLRRVEPLARRVTTLAPLPLVRRVEPLALAPLDTLRRPARNARRLRVASLAS</sequence>
<evidence type="ECO:0000313" key="2">
    <source>
        <dbReference type="EMBL" id="KZP10202.1"/>
    </source>
</evidence>
<organism evidence="2 3">
    <name type="scientific">Athelia psychrophila</name>
    <dbReference type="NCBI Taxonomy" id="1759441"/>
    <lineage>
        <taxon>Eukaryota</taxon>
        <taxon>Fungi</taxon>
        <taxon>Dikarya</taxon>
        <taxon>Basidiomycota</taxon>
        <taxon>Agaricomycotina</taxon>
        <taxon>Agaricomycetes</taxon>
        <taxon>Agaricomycetidae</taxon>
        <taxon>Atheliales</taxon>
        <taxon>Atheliaceae</taxon>
        <taxon>Athelia</taxon>
    </lineage>
</organism>
<accession>A0A165Z3Y5</accession>
<gene>
    <name evidence="2" type="ORF">FIBSPDRAFT_963294</name>
</gene>
<keyword evidence="1" id="KW-1133">Transmembrane helix</keyword>
<proteinExistence type="predicted"/>
<evidence type="ECO:0000313" key="3">
    <source>
        <dbReference type="Proteomes" id="UP000076532"/>
    </source>
</evidence>